<protein>
    <submittedName>
        <fullName evidence="1">Uncharacterized protein</fullName>
    </submittedName>
</protein>
<reference evidence="2" key="1">
    <citation type="journal article" date="2019" name="Int. J. Syst. Evol. Microbiol.">
        <title>The Global Catalogue of Microorganisms (GCM) 10K type strain sequencing project: providing services to taxonomists for standard genome sequencing and annotation.</title>
        <authorList>
            <consortium name="The Broad Institute Genomics Platform"/>
            <consortium name="The Broad Institute Genome Sequencing Center for Infectious Disease"/>
            <person name="Wu L."/>
            <person name="Ma J."/>
        </authorList>
    </citation>
    <scope>NUCLEOTIDE SEQUENCE [LARGE SCALE GENOMIC DNA]</scope>
    <source>
        <strain evidence="2">CCM 8939</strain>
    </source>
</reference>
<name>A0ABQ2BEQ6_9SPHI</name>
<dbReference type="EMBL" id="BMDJ01000002">
    <property type="protein sequence ID" value="GGI24328.1"/>
    <property type="molecule type" value="Genomic_DNA"/>
</dbReference>
<gene>
    <name evidence="1" type="ORF">GCM10008119_12110</name>
</gene>
<proteinExistence type="predicted"/>
<organism evidence="1 2">
    <name type="scientific">Pedobacter mendelii</name>
    <dbReference type="NCBI Taxonomy" id="1908240"/>
    <lineage>
        <taxon>Bacteria</taxon>
        <taxon>Pseudomonadati</taxon>
        <taxon>Bacteroidota</taxon>
        <taxon>Sphingobacteriia</taxon>
        <taxon>Sphingobacteriales</taxon>
        <taxon>Sphingobacteriaceae</taxon>
        <taxon>Pedobacter</taxon>
    </lineage>
</organism>
<sequence length="67" mass="7760">MEDGGMENGRWIELTSLETRPSPILTFYITKKVLSVSERTFFMIKELLIQQLLRKEPELSLLCVSLS</sequence>
<keyword evidence="2" id="KW-1185">Reference proteome</keyword>
<evidence type="ECO:0000313" key="1">
    <source>
        <dbReference type="EMBL" id="GGI24328.1"/>
    </source>
</evidence>
<dbReference type="Proteomes" id="UP000645390">
    <property type="component" value="Unassembled WGS sequence"/>
</dbReference>
<evidence type="ECO:0000313" key="2">
    <source>
        <dbReference type="Proteomes" id="UP000645390"/>
    </source>
</evidence>
<accession>A0ABQ2BEQ6</accession>
<comment type="caution">
    <text evidence="1">The sequence shown here is derived from an EMBL/GenBank/DDBJ whole genome shotgun (WGS) entry which is preliminary data.</text>
</comment>